<reference evidence="1" key="1">
    <citation type="submission" date="2024-03" db="EMBL/GenBank/DDBJ databases">
        <title>Diverse circular DNA viruses in blood, oral, and fecal samples of captive lemurs.</title>
        <authorList>
            <person name="Paietta E.N."/>
            <person name="Kraberger S."/>
            <person name="Lund M.C."/>
            <person name="Custer J.M."/>
            <person name="Vargas K.M."/>
            <person name="Ehmke E.E."/>
            <person name="Yoder A.D."/>
            <person name="Varsani A."/>
        </authorList>
    </citation>
    <scope>NUCLEOTIDE SEQUENCE</scope>
    <source>
        <strain evidence="1">Duke_24SF_91</strain>
    </source>
</reference>
<organism evidence="1">
    <name type="scientific">Dulem virus 32</name>
    <dbReference type="NCBI Taxonomy" id="3145750"/>
    <lineage>
        <taxon>Viruses</taxon>
        <taxon>Duplodnaviria</taxon>
        <taxon>Heunggongvirae</taxon>
        <taxon>Uroviricota</taxon>
        <taxon>Caudoviricetes</taxon>
    </lineage>
</organism>
<evidence type="ECO:0008006" key="2">
    <source>
        <dbReference type="Google" id="ProtNLM"/>
    </source>
</evidence>
<evidence type="ECO:0000313" key="1">
    <source>
        <dbReference type="EMBL" id="XCD05775.1"/>
    </source>
</evidence>
<dbReference type="EMBL" id="PP511597">
    <property type="protein sequence ID" value="XCD05775.1"/>
    <property type="molecule type" value="Genomic_DNA"/>
</dbReference>
<protein>
    <recommendedName>
        <fullName evidence="2">Helix-turn-helix domain-containing protein</fullName>
    </recommendedName>
</protein>
<accession>A0AAU8B371</accession>
<name>A0AAU8B371_9CAUD</name>
<sequence length="65" mass="7292">MTANPLLNARQVAELLGTTPAKVRELRRRSDGGLPAIDISASPGRPTWCWHPSTIQNFLRNRRRA</sequence>
<proteinExistence type="predicted"/>